<dbReference type="SUPFAM" id="SSF52218">
    <property type="entry name" value="Flavoproteins"/>
    <property type="match status" value="1"/>
</dbReference>
<dbReference type="GO" id="GO:0005829">
    <property type="term" value="C:cytosol"/>
    <property type="evidence" value="ECO:0007669"/>
    <property type="project" value="TreeGrafter"/>
</dbReference>
<dbReference type="Pfam" id="PF03358">
    <property type="entry name" value="FMN_red"/>
    <property type="match status" value="1"/>
</dbReference>
<accession>A0A1R3V1G6</accession>
<dbReference type="InterPro" id="IPR029039">
    <property type="entry name" value="Flavoprotein-like_sf"/>
</dbReference>
<dbReference type="PANTHER" id="PTHR30543:SF21">
    <property type="entry name" value="NAD(P)H-DEPENDENT FMN REDUCTASE LOT6"/>
    <property type="match status" value="1"/>
</dbReference>
<protein>
    <recommendedName>
        <fullName evidence="1">NADPH-dependent FMN reductase-like domain-containing protein</fullName>
    </recommendedName>
</protein>
<name>A0A1R3V1G6_9HYPH</name>
<dbReference type="RefSeq" id="WP_077373958.1">
    <property type="nucleotide sequence ID" value="NZ_FTPD01000005.1"/>
</dbReference>
<organism evidence="2 3">
    <name type="scientific">Mesorhizobium prunaredense</name>
    <dbReference type="NCBI Taxonomy" id="1631249"/>
    <lineage>
        <taxon>Bacteria</taxon>
        <taxon>Pseudomonadati</taxon>
        <taxon>Pseudomonadota</taxon>
        <taxon>Alphaproteobacteria</taxon>
        <taxon>Hyphomicrobiales</taxon>
        <taxon>Phyllobacteriaceae</taxon>
        <taxon>Mesorhizobium</taxon>
    </lineage>
</organism>
<dbReference type="Proteomes" id="UP000188388">
    <property type="component" value="Unassembled WGS sequence"/>
</dbReference>
<dbReference type="EMBL" id="FTPD01000005">
    <property type="protein sequence ID" value="SIT53730.1"/>
    <property type="molecule type" value="Genomic_DNA"/>
</dbReference>
<dbReference type="InterPro" id="IPR050712">
    <property type="entry name" value="NAD(P)H-dep_reductase"/>
</dbReference>
<feature type="domain" description="NADPH-dependent FMN reductase-like" evidence="1">
    <location>
        <begin position="1"/>
        <end position="145"/>
    </location>
</feature>
<dbReference type="InterPro" id="IPR005025">
    <property type="entry name" value="FMN_Rdtase-like_dom"/>
</dbReference>
<dbReference type="PANTHER" id="PTHR30543">
    <property type="entry name" value="CHROMATE REDUCTASE"/>
    <property type="match status" value="1"/>
</dbReference>
<dbReference type="Gene3D" id="3.40.50.360">
    <property type="match status" value="1"/>
</dbReference>
<sequence>MNISVICASLRKGSFNMMLARNLAALAPGDMRLTLLEYLELFPHYCADIAETPEIVTRWVDAIAAADGVIVVSPEYNHSVPGTLKNALDWISRDPGKPFAGKPVALQSASTGMLGGARMQYHLRQIMVFFDARLLNKPELFVSHAASRFSADGTLRDENTAGAVAAHLAAFRLFVRDHQPERPWGSNDVQQAGAGEPIV</sequence>
<dbReference type="AlphaFoldDB" id="A0A1R3V1G6"/>
<reference evidence="3" key="1">
    <citation type="submission" date="2017-01" db="EMBL/GenBank/DDBJ databases">
        <authorList>
            <person name="Brunel B."/>
        </authorList>
    </citation>
    <scope>NUCLEOTIDE SEQUENCE [LARGE SCALE GENOMIC DNA]</scope>
</reference>
<dbReference type="GO" id="GO:0010181">
    <property type="term" value="F:FMN binding"/>
    <property type="evidence" value="ECO:0007669"/>
    <property type="project" value="TreeGrafter"/>
</dbReference>
<gene>
    <name evidence="2" type="ORF">BQ8794_130214</name>
</gene>
<dbReference type="GO" id="GO:0016491">
    <property type="term" value="F:oxidoreductase activity"/>
    <property type="evidence" value="ECO:0007669"/>
    <property type="project" value="InterPro"/>
</dbReference>
<dbReference type="STRING" id="1631249.BQ8794_130214"/>
<keyword evidence="3" id="KW-1185">Reference proteome</keyword>
<evidence type="ECO:0000259" key="1">
    <source>
        <dbReference type="Pfam" id="PF03358"/>
    </source>
</evidence>
<evidence type="ECO:0000313" key="2">
    <source>
        <dbReference type="EMBL" id="SIT53730.1"/>
    </source>
</evidence>
<evidence type="ECO:0000313" key="3">
    <source>
        <dbReference type="Proteomes" id="UP000188388"/>
    </source>
</evidence>
<proteinExistence type="predicted"/>